<keyword evidence="4" id="KW-1185">Reference proteome</keyword>
<keyword evidence="2" id="KW-0472">Membrane</keyword>
<evidence type="ECO:0000313" key="4">
    <source>
        <dbReference type="Proteomes" id="UP001497623"/>
    </source>
</evidence>
<accession>A0AAV2QC16</accession>
<dbReference type="AlphaFoldDB" id="A0AAV2QC16"/>
<evidence type="ECO:0008006" key="5">
    <source>
        <dbReference type="Google" id="ProtNLM"/>
    </source>
</evidence>
<comment type="caution">
    <text evidence="3">The sequence shown here is derived from an EMBL/GenBank/DDBJ whole genome shotgun (WGS) entry which is preliminary data.</text>
</comment>
<keyword evidence="2" id="KW-0812">Transmembrane</keyword>
<keyword evidence="2" id="KW-1133">Transmembrane helix</keyword>
<organism evidence="3 4">
    <name type="scientific">Meganyctiphanes norvegica</name>
    <name type="common">Northern krill</name>
    <name type="synonym">Thysanopoda norvegica</name>
    <dbReference type="NCBI Taxonomy" id="48144"/>
    <lineage>
        <taxon>Eukaryota</taxon>
        <taxon>Metazoa</taxon>
        <taxon>Ecdysozoa</taxon>
        <taxon>Arthropoda</taxon>
        <taxon>Crustacea</taxon>
        <taxon>Multicrustacea</taxon>
        <taxon>Malacostraca</taxon>
        <taxon>Eumalacostraca</taxon>
        <taxon>Eucarida</taxon>
        <taxon>Euphausiacea</taxon>
        <taxon>Euphausiidae</taxon>
        <taxon>Meganyctiphanes</taxon>
    </lineage>
</organism>
<feature type="transmembrane region" description="Helical" evidence="2">
    <location>
        <begin position="59"/>
        <end position="83"/>
    </location>
</feature>
<evidence type="ECO:0000313" key="3">
    <source>
        <dbReference type="EMBL" id="CAL4077173.1"/>
    </source>
</evidence>
<feature type="region of interest" description="Disordered" evidence="1">
    <location>
        <begin position="12"/>
        <end position="48"/>
    </location>
</feature>
<dbReference type="Proteomes" id="UP001497623">
    <property type="component" value="Unassembled WGS sequence"/>
</dbReference>
<evidence type="ECO:0000256" key="1">
    <source>
        <dbReference type="SAM" id="MobiDB-lite"/>
    </source>
</evidence>
<protein>
    <recommendedName>
        <fullName evidence="5">Transmembrane protein</fullName>
    </recommendedName>
</protein>
<evidence type="ECO:0000256" key="2">
    <source>
        <dbReference type="SAM" id="Phobius"/>
    </source>
</evidence>
<reference evidence="3 4" key="1">
    <citation type="submission" date="2024-05" db="EMBL/GenBank/DDBJ databases">
        <authorList>
            <person name="Wallberg A."/>
        </authorList>
    </citation>
    <scope>NUCLEOTIDE SEQUENCE [LARGE SCALE GENOMIC DNA]</scope>
</reference>
<feature type="compositionally biased region" description="Basic residues" evidence="1">
    <location>
        <begin position="27"/>
        <end position="48"/>
    </location>
</feature>
<gene>
    <name evidence="3" type="ORF">MNOR_LOCUS10343</name>
</gene>
<sequence>MTMKMTANLLLTRGQEDQPHQEGLGLHHQRNPRKRNHQKKKQKRKSLKKKIRYVAKRKLCDVLILLYFGNILYLIAIYSYLFLSILQPKGKWGGSRRRYTDRDMRRAIDLVRE</sequence>
<name>A0AAV2QC16_MEGNR</name>
<dbReference type="EMBL" id="CAXKWB010005187">
    <property type="protein sequence ID" value="CAL4077173.1"/>
    <property type="molecule type" value="Genomic_DNA"/>
</dbReference>
<proteinExistence type="predicted"/>